<dbReference type="AlphaFoldDB" id="A0A6M3M551"/>
<organism evidence="1">
    <name type="scientific">viral metagenome</name>
    <dbReference type="NCBI Taxonomy" id="1070528"/>
    <lineage>
        <taxon>unclassified sequences</taxon>
        <taxon>metagenomes</taxon>
        <taxon>organismal metagenomes</taxon>
    </lineage>
</organism>
<protein>
    <submittedName>
        <fullName evidence="1">Uncharacterized protein</fullName>
    </submittedName>
</protein>
<proteinExistence type="predicted"/>
<accession>A0A6M3M551</accession>
<evidence type="ECO:0000313" key="1">
    <source>
        <dbReference type="EMBL" id="QJB00376.1"/>
    </source>
</evidence>
<sequence>MNLWQRFNLWIRGYVYVEHRRHPGWSGSIPFYMFRCPIHGLVEDYAHGYWDIGKGTIPVEEDGVVSQLICPLCTEERLRKVTQNG</sequence>
<dbReference type="EMBL" id="MT143858">
    <property type="protein sequence ID" value="QJB03717.1"/>
    <property type="molecule type" value="Genomic_DNA"/>
</dbReference>
<reference evidence="1" key="1">
    <citation type="submission" date="2020-03" db="EMBL/GenBank/DDBJ databases">
        <title>The deep terrestrial virosphere.</title>
        <authorList>
            <person name="Holmfeldt K."/>
            <person name="Nilsson E."/>
            <person name="Simone D."/>
            <person name="Lopez-Fernandez M."/>
            <person name="Wu X."/>
            <person name="de Brujin I."/>
            <person name="Lundin D."/>
            <person name="Andersson A."/>
            <person name="Bertilsson S."/>
            <person name="Dopson M."/>
        </authorList>
    </citation>
    <scope>NUCLEOTIDE SEQUENCE</scope>
    <source>
        <strain evidence="1">MM171A00514</strain>
        <strain evidence="2">MM171B00578</strain>
    </source>
</reference>
<gene>
    <name evidence="1" type="ORF">MM171A00514_0012</name>
    <name evidence="2" type="ORF">MM171B00578_0001</name>
</gene>
<evidence type="ECO:0000313" key="2">
    <source>
        <dbReference type="EMBL" id="QJB03717.1"/>
    </source>
</evidence>
<name>A0A6M3M551_9ZZZZ</name>
<dbReference type="EMBL" id="MT143691">
    <property type="protein sequence ID" value="QJB00376.1"/>
    <property type="molecule type" value="Genomic_DNA"/>
</dbReference>